<reference evidence="2 4" key="1">
    <citation type="submission" date="2014-11" db="EMBL/GenBank/DDBJ databases">
        <title>Genetic blueprint of the zoonotic pathogen Toxocara canis.</title>
        <authorList>
            <person name="Zhu X.-Q."/>
            <person name="Korhonen P.K."/>
            <person name="Cai H."/>
            <person name="Young N.D."/>
            <person name="Nejsum P."/>
            <person name="von Samson-Himmelstjerna G."/>
            <person name="Boag P.R."/>
            <person name="Tan P."/>
            <person name="Li Q."/>
            <person name="Min J."/>
            <person name="Yang Y."/>
            <person name="Wang X."/>
            <person name="Fang X."/>
            <person name="Hall R.S."/>
            <person name="Hofmann A."/>
            <person name="Sternberg P.W."/>
            <person name="Jex A.R."/>
            <person name="Gasser R.B."/>
        </authorList>
    </citation>
    <scope>NUCLEOTIDE SEQUENCE [LARGE SCALE GENOMIC DNA]</scope>
    <source>
        <strain evidence="2">PN_DK_2014</strain>
    </source>
</reference>
<protein>
    <submittedName>
        <fullName evidence="2">Uncharacterized protein</fullName>
    </submittedName>
</protein>
<dbReference type="EMBL" id="UYWY01022372">
    <property type="protein sequence ID" value="VDM45977.1"/>
    <property type="molecule type" value="Genomic_DNA"/>
</dbReference>
<accession>A0A0B2VYI8</accession>
<name>A0A0B2VYI8_TOXCA</name>
<feature type="region of interest" description="Disordered" evidence="1">
    <location>
        <begin position="50"/>
        <end position="81"/>
    </location>
</feature>
<evidence type="ECO:0000313" key="4">
    <source>
        <dbReference type="Proteomes" id="UP000031036"/>
    </source>
</evidence>
<reference evidence="3" key="2">
    <citation type="submission" date="2018-11" db="EMBL/GenBank/DDBJ databases">
        <authorList>
            <consortium name="Pathogen Informatics"/>
        </authorList>
    </citation>
    <scope>NUCLEOTIDE SEQUENCE [LARGE SCALE GENOMIC DNA]</scope>
</reference>
<sequence>MISNEKARKAILSTCSPEKKSGALEQIRLEYVCPKSQIIIVESSSSDNVNNSLPLRNGLQRASPVEGQNGSMDETLRRAEMTTPLRELVDVEVTLC</sequence>
<dbReference type="Proteomes" id="UP000031036">
    <property type="component" value="Unassembled WGS sequence"/>
</dbReference>
<dbReference type="EMBL" id="JPKZ01000628">
    <property type="protein sequence ID" value="KHN86377.1"/>
    <property type="molecule type" value="Genomic_DNA"/>
</dbReference>
<proteinExistence type="predicted"/>
<evidence type="ECO:0000313" key="2">
    <source>
        <dbReference type="EMBL" id="KHN86377.1"/>
    </source>
</evidence>
<dbReference type="AlphaFoldDB" id="A0A0B2VYI8"/>
<keyword evidence="4" id="KW-1185">Reference proteome</keyword>
<gene>
    <name evidence="2" type="ORF">Tcan_01952</name>
    <name evidence="3" type="ORF">TCNE_LOCUS14656</name>
</gene>
<evidence type="ECO:0000256" key="1">
    <source>
        <dbReference type="SAM" id="MobiDB-lite"/>
    </source>
</evidence>
<organism evidence="2 4">
    <name type="scientific">Toxocara canis</name>
    <name type="common">Canine roundworm</name>
    <dbReference type="NCBI Taxonomy" id="6265"/>
    <lineage>
        <taxon>Eukaryota</taxon>
        <taxon>Metazoa</taxon>
        <taxon>Ecdysozoa</taxon>
        <taxon>Nematoda</taxon>
        <taxon>Chromadorea</taxon>
        <taxon>Rhabditida</taxon>
        <taxon>Spirurina</taxon>
        <taxon>Ascaridomorpha</taxon>
        <taxon>Ascaridoidea</taxon>
        <taxon>Toxocaridae</taxon>
        <taxon>Toxocara</taxon>
    </lineage>
</organism>
<evidence type="ECO:0000313" key="3">
    <source>
        <dbReference type="EMBL" id="VDM45977.1"/>
    </source>
</evidence>